<accession>A0A6C0K572</accession>
<dbReference type="AlphaFoldDB" id="A0A6C0K572"/>
<reference evidence="1" key="1">
    <citation type="journal article" date="2020" name="Nature">
        <title>Giant virus diversity and host interactions through global metagenomics.</title>
        <authorList>
            <person name="Schulz F."/>
            <person name="Roux S."/>
            <person name="Paez-Espino D."/>
            <person name="Jungbluth S."/>
            <person name="Walsh D.A."/>
            <person name="Denef V.J."/>
            <person name="McMahon K.D."/>
            <person name="Konstantinidis K.T."/>
            <person name="Eloe-Fadrosh E.A."/>
            <person name="Kyrpides N.C."/>
            <person name="Woyke T."/>
        </authorList>
    </citation>
    <scope>NUCLEOTIDE SEQUENCE</scope>
    <source>
        <strain evidence="1">GVMAG-S-1101171-110</strain>
    </source>
</reference>
<protein>
    <submittedName>
        <fullName evidence="1">Uncharacterized protein</fullName>
    </submittedName>
</protein>
<organism evidence="1">
    <name type="scientific">viral metagenome</name>
    <dbReference type="NCBI Taxonomy" id="1070528"/>
    <lineage>
        <taxon>unclassified sequences</taxon>
        <taxon>metagenomes</taxon>
        <taxon>organismal metagenomes</taxon>
    </lineage>
</organism>
<dbReference type="EMBL" id="MN740798">
    <property type="protein sequence ID" value="QHU12301.1"/>
    <property type="molecule type" value="Genomic_DNA"/>
</dbReference>
<evidence type="ECO:0000313" key="1">
    <source>
        <dbReference type="EMBL" id="QHU12301.1"/>
    </source>
</evidence>
<sequence>MEEEPYMKELNDWIDKKKKEADEKYIRSPKNTEYVLGKYEDALIDLYNTTSAAITRYLRTEPTARDSSELTDLGWTSELIEAMTDTFNRTAILDELNTRLLTFPHEHNRRLAKEQKEELSI</sequence>
<proteinExistence type="predicted"/>
<name>A0A6C0K572_9ZZZZ</name>